<dbReference type="KEGG" id="crw:CROST_038770"/>
<dbReference type="EC" id="1.2.7.1" evidence="2"/>
<dbReference type="InterPro" id="IPR002869">
    <property type="entry name" value="Pyrv_flavodox_OxRed_cen"/>
</dbReference>
<dbReference type="Gene3D" id="3.40.920.10">
    <property type="entry name" value="Pyruvate-ferredoxin oxidoreductase, PFOR, domain III"/>
    <property type="match status" value="1"/>
</dbReference>
<feature type="domain" description="Pyruvate/ketoisovalerate oxidoreductase catalytic" evidence="1">
    <location>
        <begin position="10"/>
        <end position="169"/>
    </location>
</feature>
<dbReference type="InterPro" id="IPR011894">
    <property type="entry name" value="PorC_KorC"/>
</dbReference>
<keyword evidence="2" id="KW-0560">Oxidoreductase</keyword>
<keyword evidence="2" id="KW-0670">Pyruvate</keyword>
<evidence type="ECO:0000313" key="3">
    <source>
        <dbReference type="Proteomes" id="UP000190951"/>
    </source>
</evidence>
<dbReference type="STRING" id="84029.CROST_18550"/>
<dbReference type="InterPro" id="IPR052554">
    <property type="entry name" value="2-oxoglutarate_synth_KorC"/>
</dbReference>
<dbReference type="PANTHER" id="PTHR42730">
    <property type="entry name" value="2-OXOGLUTARATE SYNTHASE SUBUNIT KORC"/>
    <property type="match status" value="1"/>
</dbReference>
<protein>
    <submittedName>
        <fullName evidence="2">Pyruvate synthase subunit PorC</fullName>
        <ecNumber evidence="2">1.2.7.1</ecNumber>
    </submittedName>
</protein>
<evidence type="ECO:0000313" key="2">
    <source>
        <dbReference type="EMBL" id="URZ13127.1"/>
    </source>
</evidence>
<keyword evidence="3" id="KW-1185">Reference proteome</keyword>
<evidence type="ECO:0000259" key="1">
    <source>
        <dbReference type="Pfam" id="PF01558"/>
    </source>
</evidence>
<dbReference type="Proteomes" id="UP000190951">
    <property type="component" value="Chromosome"/>
</dbReference>
<name>A0A1S8MH62_9CLOT</name>
<dbReference type="SUPFAM" id="SSF53323">
    <property type="entry name" value="Pyruvate-ferredoxin oxidoreductase, PFOR, domain III"/>
    <property type="match status" value="1"/>
</dbReference>
<proteinExistence type="predicted"/>
<gene>
    <name evidence="2" type="primary">porC</name>
    <name evidence="2" type="ORF">CROST_038770</name>
</gene>
<dbReference type="AlphaFoldDB" id="A0A1S8MH62"/>
<sequence length="189" mass="20749">MKQIQLCGSGGQGIITTAIILGEAAVMEGKEVVQYQSYGAEARGGNCKSEVIISKVFINHPKIIKPDIVIALTQKAADKYFSELKGQGILIIDEDLVCKVPKHPNIIKAPLTRLAIDKFGKSLYTNIIMLGLLVRVTKIVSFETIKKAVAMKVPKSTIEKNLKALEIGYNYNIDINEKTVNYKEVQTVG</sequence>
<dbReference type="PANTHER" id="PTHR42730:SF1">
    <property type="entry name" value="2-OXOGLUTARATE SYNTHASE SUBUNIT KORC"/>
    <property type="match status" value="1"/>
</dbReference>
<organism evidence="2 3">
    <name type="scientific">Clostridium felsineum</name>
    <dbReference type="NCBI Taxonomy" id="36839"/>
    <lineage>
        <taxon>Bacteria</taxon>
        <taxon>Bacillati</taxon>
        <taxon>Bacillota</taxon>
        <taxon>Clostridia</taxon>
        <taxon>Eubacteriales</taxon>
        <taxon>Clostridiaceae</taxon>
        <taxon>Clostridium</taxon>
    </lineage>
</organism>
<dbReference type="GO" id="GO:0019164">
    <property type="term" value="F:pyruvate synthase activity"/>
    <property type="evidence" value="ECO:0007669"/>
    <property type="project" value="UniProtKB-EC"/>
</dbReference>
<reference evidence="2 3" key="1">
    <citation type="submission" date="2022-04" db="EMBL/GenBank/DDBJ databases">
        <title>Genome sequence of C. roseum typestrain.</title>
        <authorList>
            <person name="Poehlein A."/>
            <person name="Schoch T."/>
            <person name="Duerre P."/>
            <person name="Daniel R."/>
        </authorList>
    </citation>
    <scope>NUCLEOTIDE SEQUENCE [LARGE SCALE GENOMIC DNA]</scope>
    <source>
        <strain evidence="2 3">DSM 7320</strain>
    </source>
</reference>
<dbReference type="NCBIfam" id="TIGR02175">
    <property type="entry name" value="PorC_KorC"/>
    <property type="match status" value="1"/>
</dbReference>
<dbReference type="EMBL" id="CP096983">
    <property type="protein sequence ID" value="URZ13127.1"/>
    <property type="molecule type" value="Genomic_DNA"/>
</dbReference>
<dbReference type="InterPro" id="IPR019752">
    <property type="entry name" value="Pyrv/ketoisovalerate_OxRed_cat"/>
</dbReference>
<accession>A0A1S8MH62</accession>
<dbReference type="RefSeq" id="WP_207651319.1">
    <property type="nucleotide sequence ID" value="NZ_CP096983.1"/>
</dbReference>
<dbReference type="Pfam" id="PF01558">
    <property type="entry name" value="POR"/>
    <property type="match status" value="1"/>
</dbReference>